<dbReference type="InterPro" id="IPR000531">
    <property type="entry name" value="Beta-barrel_TonB"/>
</dbReference>
<evidence type="ECO:0000256" key="6">
    <source>
        <dbReference type="ARBA" id="ARBA00023004"/>
    </source>
</evidence>
<dbReference type="Pfam" id="PF07715">
    <property type="entry name" value="Plug"/>
    <property type="match status" value="1"/>
</dbReference>
<keyword evidence="2 11" id="KW-0813">Transport</keyword>
<evidence type="ECO:0000313" key="17">
    <source>
        <dbReference type="Proteomes" id="UP000197153"/>
    </source>
</evidence>
<keyword evidence="8 12" id="KW-0798">TonB box</keyword>
<evidence type="ECO:0000256" key="7">
    <source>
        <dbReference type="ARBA" id="ARBA00023065"/>
    </source>
</evidence>
<dbReference type="PANTHER" id="PTHR32552:SF81">
    <property type="entry name" value="TONB-DEPENDENT OUTER MEMBRANE RECEPTOR"/>
    <property type="match status" value="1"/>
</dbReference>
<feature type="domain" description="TonB-dependent receptor-like beta-barrel" evidence="14">
    <location>
        <begin position="269"/>
        <end position="721"/>
    </location>
</feature>
<dbReference type="EMBL" id="CP022110">
    <property type="protein sequence ID" value="ASG20269.1"/>
    <property type="molecule type" value="Genomic_DNA"/>
</dbReference>
<feature type="chain" id="PRO_5012851760" evidence="13">
    <location>
        <begin position="32"/>
        <end position="754"/>
    </location>
</feature>
<dbReference type="KEGG" id="nao:Y958_05130"/>
<keyword evidence="6" id="KW-0408">Iron</keyword>
<keyword evidence="10 11" id="KW-0998">Cell outer membrane</keyword>
<keyword evidence="3 11" id="KW-1134">Transmembrane beta strand</keyword>
<keyword evidence="13" id="KW-0732">Signal</keyword>
<evidence type="ECO:0000313" key="16">
    <source>
        <dbReference type="EMBL" id="ASG20269.1"/>
    </source>
</evidence>
<feature type="signal peptide" evidence="13">
    <location>
        <begin position="1"/>
        <end position="31"/>
    </location>
</feature>
<keyword evidence="16" id="KW-0675">Receptor</keyword>
<dbReference type="InterPro" id="IPR036942">
    <property type="entry name" value="Beta-barrel_TonB_sf"/>
</dbReference>
<comment type="similarity">
    <text evidence="11 12">Belongs to the TonB-dependent receptor family.</text>
</comment>
<gene>
    <name evidence="16" type="ORF">Y958_05130</name>
</gene>
<protein>
    <submittedName>
        <fullName evidence="16">TonB-dependent receptor</fullName>
    </submittedName>
</protein>
<feature type="domain" description="TonB-dependent receptor plug" evidence="15">
    <location>
        <begin position="55"/>
        <end position="165"/>
    </location>
</feature>
<organism evidence="16 17">
    <name type="scientific">Nitrospirillum viridazoti CBAmc</name>
    <dbReference type="NCBI Taxonomy" id="1441467"/>
    <lineage>
        <taxon>Bacteria</taxon>
        <taxon>Pseudomonadati</taxon>
        <taxon>Pseudomonadota</taxon>
        <taxon>Alphaproteobacteria</taxon>
        <taxon>Rhodospirillales</taxon>
        <taxon>Azospirillaceae</taxon>
        <taxon>Nitrospirillum</taxon>
        <taxon>Nitrospirillum viridazoti</taxon>
    </lineage>
</organism>
<reference evidence="16 17" key="1">
    <citation type="submission" date="2017-06" db="EMBL/GenBank/DDBJ databases">
        <title>Complete genome sequence of Nitrospirillum amazonense strain CBAmC, an endophytic nitrogen-fixing and plant growth-promoting bacterium, isolated from sugarcane.</title>
        <authorList>
            <person name="Schwab S."/>
            <person name="dos Santos Teixeira K.R."/>
            <person name="Simoes Araujo J.L."/>
            <person name="Soares Vidal M."/>
            <person name="Borges de Freitas H.R."/>
            <person name="Rivello Crivelaro A.L."/>
            <person name="Bueno de Camargo Nunes A."/>
            <person name="dos Santos C.M."/>
            <person name="Palmeira da Silva Rosa D."/>
            <person name="da Silva Padilha D."/>
            <person name="da Silva E."/>
            <person name="Araujo Terra L."/>
            <person name="Soares Mendes V."/>
            <person name="Farinelli L."/>
            <person name="Magalhaes Cruz L."/>
            <person name="Baldani J.I."/>
        </authorList>
    </citation>
    <scope>NUCLEOTIDE SEQUENCE [LARGE SCALE GENOMIC DNA]</scope>
    <source>
        <strain evidence="16 17">CBAmC</strain>
    </source>
</reference>
<dbReference type="GO" id="GO:0006826">
    <property type="term" value="P:iron ion transport"/>
    <property type="evidence" value="ECO:0007669"/>
    <property type="project" value="UniProtKB-KW"/>
</dbReference>
<dbReference type="CDD" id="cd01347">
    <property type="entry name" value="ligand_gated_channel"/>
    <property type="match status" value="1"/>
</dbReference>
<dbReference type="InterPro" id="IPR039426">
    <property type="entry name" value="TonB-dep_rcpt-like"/>
</dbReference>
<evidence type="ECO:0000259" key="15">
    <source>
        <dbReference type="Pfam" id="PF07715"/>
    </source>
</evidence>
<keyword evidence="5 11" id="KW-0812">Transmembrane</keyword>
<keyword evidence="4" id="KW-0410">Iron transport</keyword>
<accession>A0A248JNS3</accession>
<evidence type="ECO:0000256" key="9">
    <source>
        <dbReference type="ARBA" id="ARBA00023136"/>
    </source>
</evidence>
<keyword evidence="9 11" id="KW-0472">Membrane</keyword>
<evidence type="ECO:0000256" key="13">
    <source>
        <dbReference type="SAM" id="SignalP"/>
    </source>
</evidence>
<name>A0A248JNS3_9PROT</name>
<keyword evidence="17" id="KW-1185">Reference proteome</keyword>
<dbReference type="Pfam" id="PF00593">
    <property type="entry name" value="TonB_dep_Rec_b-barrel"/>
    <property type="match status" value="1"/>
</dbReference>
<dbReference type="Gene3D" id="2.40.170.20">
    <property type="entry name" value="TonB-dependent receptor, beta-barrel domain"/>
    <property type="match status" value="1"/>
</dbReference>
<dbReference type="Proteomes" id="UP000197153">
    <property type="component" value="Chromosome 1"/>
</dbReference>
<evidence type="ECO:0000256" key="3">
    <source>
        <dbReference type="ARBA" id="ARBA00022452"/>
    </source>
</evidence>
<evidence type="ECO:0000256" key="2">
    <source>
        <dbReference type="ARBA" id="ARBA00022448"/>
    </source>
</evidence>
<dbReference type="PROSITE" id="PS52016">
    <property type="entry name" value="TONB_DEPENDENT_REC_3"/>
    <property type="match status" value="1"/>
</dbReference>
<dbReference type="PANTHER" id="PTHR32552">
    <property type="entry name" value="FERRICHROME IRON RECEPTOR-RELATED"/>
    <property type="match status" value="1"/>
</dbReference>
<keyword evidence="7" id="KW-0406">Ion transport</keyword>
<dbReference type="GO" id="GO:0009279">
    <property type="term" value="C:cell outer membrane"/>
    <property type="evidence" value="ECO:0007669"/>
    <property type="project" value="UniProtKB-SubCell"/>
</dbReference>
<evidence type="ECO:0000256" key="10">
    <source>
        <dbReference type="ARBA" id="ARBA00023237"/>
    </source>
</evidence>
<sequence length="754" mass="81885">MGVKMMRLMRVTTAAALVALAAGEGPAVARAAETADGPPALEEIVVTAQKRTEDLQQVPLSVSVMNGDDMRGLAVSGDDIRVLSGRVANLNAESTFGRVYPRFYIRGLGNEDFTLNASQPVALYYDDVVLENPVLKGMPAFDLERVEVLRGPQGTLWGKNTTAGAVHLVSRKPTDATEGYADVTYGNFSSYTAESAVGGSLGDGLTARASVLYQHRDPWVRNVVTGNKLDGYDDLAGRVQVQWKPGERFTALVQAFGRSLDGTSTLFHGAGTDATVGILPFDKYDIAEESDNNNRQKVTTRGVTLNAAYEFDDVTLTSITAWLTGSMFSVGDVDGSPRPALVNASDVDGLTQVTQELRLASNPGGPFGWQGGLYYFSEDLNYWNTTANNSFQTADGMPGFGAYQRARQRSHSGAAFGQANYSPTERLTLTAGLRYTVDAVDFWQDSSSFTPKPTDLAAFPNFATDPFYKVAGRGPGPWFLPRFSSTDGRWGKFTYDGSVAYRLDDQINLYARVAEGYHAGVITGQAMFDPLQKADPETVTSYEAGVKGDFFGRRLRTDLSVFHYVYRNQQLVAYSTLGAGQEIIRLINAKGGVGTGFELESKLQVTDGLLLGANLGFVKTEIQGPTEVDDPRNPGHPLDIAGQPFPFAPRWTASLTADYTYPLGGGRELFLGTDWTYRGDENFQLTSFVQPQFRGQGYWEGGARAGYRFGRTQVAAWVRNITDASVLTSAVNVNGYAGVFTNPRTYGLELSTHF</sequence>
<evidence type="ECO:0000256" key="11">
    <source>
        <dbReference type="PROSITE-ProRule" id="PRU01360"/>
    </source>
</evidence>
<evidence type="ECO:0000256" key="4">
    <source>
        <dbReference type="ARBA" id="ARBA00022496"/>
    </source>
</evidence>
<evidence type="ECO:0000256" key="12">
    <source>
        <dbReference type="RuleBase" id="RU003357"/>
    </source>
</evidence>
<dbReference type="AlphaFoldDB" id="A0A248JNS3"/>
<comment type="subcellular location">
    <subcellularLocation>
        <location evidence="1 11">Cell outer membrane</location>
        <topology evidence="1 11">Multi-pass membrane protein</topology>
    </subcellularLocation>
</comment>
<evidence type="ECO:0000259" key="14">
    <source>
        <dbReference type="Pfam" id="PF00593"/>
    </source>
</evidence>
<proteinExistence type="inferred from homology"/>
<evidence type="ECO:0000256" key="8">
    <source>
        <dbReference type="ARBA" id="ARBA00023077"/>
    </source>
</evidence>
<evidence type="ECO:0000256" key="1">
    <source>
        <dbReference type="ARBA" id="ARBA00004571"/>
    </source>
</evidence>
<evidence type="ECO:0000256" key="5">
    <source>
        <dbReference type="ARBA" id="ARBA00022692"/>
    </source>
</evidence>
<dbReference type="SUPFAM" id="SSF56935">
    <property type="entry name" value="Porins"/>
    <property type="match status" value="1"/>
</dbReference>
<dbReference type="InterPro" id="IPR012910">
    <property type="entry name" value="Plug_dom"/>
</dbReference>